<comment type="caution">
    <text evidence="1">The sequence shown here is derived from an EMBL/GenBank/DDBJ whole genome shotgun (WGS) entry which is preliminary data.</text>
</comment>
<dbReference type="EMBL" id="RDQH01000339">
    <property type="protein sequence ID" value="RXH78531.1"/>
    <property type="molecule type" value="Genomic_DNA"/>
</dbReference>
<evidence type="ECO:0000313" key="1">
    <source>
        <dbReference type="EMBL" id="RXH78531.1"/>
    </source>
</evidence>
<reference evidence="1 2" key="1">
    <citation type="submission" date="2018-10" db="EMBL/GenBank/DDBJ databases">
        <title>A high-quality apple genome assembly.</title>
        <authorList>
            <person name="Hu J."/>
        </authorList>
    </citation>
    <scope>NUCLEOTIDE SEQUENCE [LARGE SCALE GENOMIC DNA]</scope>
    <source>
        <strain evidence="2">cv. HFTH1</strain>
        <tissue evidence="1">Young leaf</tissue>
    </source>
</reference>
<evidence type="ECO:0000313" key="2">
    <source>
        <dbReference type="Proteomes" id="UP000290289"/>
    </source>
</evidence>
<organism evidence="1 2">
    <name type="scientific">Malus domestica</name>
    <name type="common">Apple</name>
    <name type="synonym">Pyrus malus</name>
    <dbReference type="NCBI Taxonomy" id="3750"/>
    <lineage>
        <taxon>Eukaryota</taxon>
        <taxon>Viridiplantae</taxon>
        <taxon>Streptophyta</taxon>
        <taxon>Embryophyta</taxon>
        <taxon>Tracheophyta</taxon>
        <taxon>Spermatophyta</taxon>
        <taxon>Magnoliopsida</taxon>
        <taxon>eudicotyledons</taxon>
        <taxon>Gunneridae</taxon>
        <taxon>Pentapetalae</taxon>
        <taxon>rosids</taxon>
        <taxon>fabids</taxon>
        <taxon>Rosales</taxon>
        <taxon>Rosaceae</taxon>
        <taxon>Amygdaloideae</taxon>
        <taxon>Maleae</taxon>
        <taxon>Malus</taxon>
    </lineage>
</organism>
<sequence length="85" mass="9606">MAHRLAKFALRQVGFRSWLEEALDFLADLFVLESPFVLQSTWVTHSGIALVVISLNFEVLMEPEASELPKGLVLGRDESIHLRLT</sequence>
<accession>A0A498IAG6</accession>
<keyword evidence="2" id="KW-1185">Reference proteome</keyword>
<dbReference type="Proteomes" id="UP000290289">
    <property type="component" value="Chromosome 13"/>
</dbReference>
<proteinExistence type="predicted"/>
<name>A0A498IAG6_MALDO</name>
<dbReference type="AlphaFoldDB" id="A0A498IAG6"/>
<protein>
    <submittedName>
        <fullName evidence="1">Uncharacterized protein</fullName>
    </submittedName>
</protein>
<gene>
    <name evidence="1" type="ORF">DVH24_002049</name>
</gene>